<accession>A0A4Y1ZFJ5</accession>
<dbReference type="Gene3D" id="1.20.1740.10">
    <property type="entry name" value="Amino acid/polyamine transporter I"/>
    <property type="match status" value="1"/>
</dbReference>
<dbReference type="RefSeq" id="WP_262393157.1">
    <property type="nucleotide sequence ID" value="NZ_BEXB01000036.1"/>
</dbReference>
<dbReference type="AlphaFoldDB" id="A0A4Y1ZFJ5"/>
<keyword evidence="1" id="KW-1133">Transmembrane helix</keyword>
<evidence type="ECO:0000313" key="3">
    <source>
        <dbReference type="Proteomes" id="UP000319716"/>
    </source>
</evidence>
<proteinExistence type="predicted"/>
<keyword evidence="1" id="KW-0472">Membrane</keyword>
<feature type="transmembrane region" description="Helical" evidence="1">
    <location>
        <begin position="7"/>
        <end position="26"/>
    </location>
</feature>
<comment type="caution">
    <text evidence="2">The sequence shown here is derived from an EMBL/GenBank/DDBJ whole genome shotgun (WGS) entry which is preliminary data.</text>
</comment>
<reference evidence="2 3" key="1">
    <citation type="submission" date="2017-11" db="EMBL/GenBank/DDBJ databases">
        <title>Draft Genome Sequence of Sporolactobacillus inulinus NBRC 111894 Isolated from Koso, a Japanese Sugar-Vegetable Fermented Beverage.</title>
        <authorList>
            <person name="Chiou T.Y."/>
            <person name="Oshima K."/>
            <person name="Suda W."/>
            <person name="Hattori M."/>
            <person name="Takahashi T."/>
        </authorList>
    </citation>
    <scope>NUCLEOTIDE SEQUENCE [LARGE SCALE GENOMIC DNA]</scope>
    <source>
        <strain evidence="2 3">NBRC111894</strain>
    </source>
</reference>
<protein>
    <submittedName>
        <fullName evidence="2">Amino acid permease-associated region</fullName>
    </submittedName>
</protein>
<keyword evidence="1" id="KW-0812">Transmembrane</keyword>
<organism evidence="2 3">
    <name type="scientific">Sporolactobacillus inulinus</name>
    <dbReference type="NCBI Taxonomy" id="2078"/>
    <lineage>
        <taxon>Bacteria</taxon>
        <taxon>Bacillati</taxon>
        <taxon>Bacillota</taxon>
        <taxon>Bacilli</taxon>
        <taxon>Bacillales</taxon>
        <taxon>Sporolactobacillaceae</taxon>
        <taxon>Sporolactobacillus</taxon>
    </lineage>
</organism>
<name>A0A4Y1ZFJ5_9BACL</name>
<sequence length="71" mass="8365">MKRPYKQWLYPLPSILAFIGWAFVFYSSGWSAIGLAVVWTMIGAIIYLFWARKHQDWPFSKPVIVETNKEI</sequence>
<dbReference type="EMBL" id="BEXB01000036">
    <property type="protein sequence ID" value="GAY77942.1"/>
    <property type="molecule type" value="Genomic_DNA"/>
</dbReference>
<dbReference type="Proteomes" id="UP000319716">
    <property type="component" value="Unassembled WGS sequence"/>
</dbReference>
<evidence type="ECO:0000313" key="2">
    <source>
        <dbReference type="EMBL" id="GAY77942.1"/>
    </source>
</evidence>
<feature type="transmembrane region" description="Helical" evidence="1">
    <location>
        <begin position="32"/>
        <end position="51"/>
    </location>
</feature>
<gene>
    <name evidence="2" type="ORF">NBRC111894_3496</name>
</gene>
<evidence type="ECO:0000256" key="1">
    <source>
        <dbReference type="SAM" id="Phobius"/>
    </source>
</evidence>